<evidence type="ECO:0000313" key="2">
    <source>
        <dbReference type="EMBL" id="KAA3479168.1"/>
    </source>
</evidence>
<evidence type="ECO:0000256" key="1">
    <source>
        <dbReference type="SAM" id="MobiDB-lite"/>
    </source>
</evidence>
<evidence type="ECO:0000313" key="3">
    <source>
        <dbReference type="Proteomes" id="UP000325315"/>
    </source>
</evidence>
<gene>
    <name evidence="2" type="ORF">EPI10_019706</name>
</gene>
<accession>A0A5B6WDF5</accession>
<dbReference type="AlphaFoldDB" id="A0A5B6WDF5"/>
<proteinExistence type="predicted"/>
<sequence>MVNTGNDNEDPIYPPGFTPTNTQAQPNAYPQMVSVNIRLQYQTGILAPTNSLTGSGSNLGDNPANPIVLDLDDIAEIGKARVELPKQLEDRYKWLEEKFKVLESADYHCGIDAKELSLVPNLVLPPKFKIPEFENYNGTSCPEAHITMFYRRMTGYVNNDQLLIYSFQDNLIGAAAKWYN</sequence>
<dbReference type="PANTHER" id="PTHR33223">
    <property type="entry name" value="CCHC-TYPE DOMAIN-CONTAINING PROTEIN"/>
    <property type="match status" value="1"/>
</dbReference>
<organism evidence="2 3">
    <name type="scientific">Gossypium australe</name>
    <dbReference type="NCBI Taxonomy" id="47621"/>
    <lineage>
        <taxon>Eukaryota</taxon>
        <taxon>Viridiplantae</taxon>
        <taxon>Streptophyta</taxon>
        <taxon>Embryophyta</taxon>
        <taxon>Tracheophyta</taxon>
        <taxon>Spermatophyta</taxon>
        <taxon>Magnoliopsida</taxon>
        <taxon>eudicotyledons</taxon>
        <taxon>Gunneridae</taxon>
        <taxon>Pentapetalae</taxon>
        <taxon>rosids</taxon>
        <taxon>malvids</taxon>
        <taxon>Malvales</taxon>
        <taxon>Malvaceae</taxon>
        <taxon>Malvoideae</taxon>
        <taxon>Gossypium</taxon>
    </lineage>
</organism>
<dbReference type="PANTHER" id="PTHR33223:SF8">
    <property type="entry name" value="OS04G0172440 PROTEIN"/>
    <property type="match status" value="1"/>
</dbReference>
<keyword evidence="3" id="KW-1185">Reference proteome</keyword>
<feature type="region of interest" description="Disordered" evidence="1">
    <location>
        <begin position="1"/>
        <end position="24"/>
    </location>
</feature>
<dbReference type="Proteomes" id="UP000325315">
    <property type="component" value="Unassembled WGS sequence"/>
</dbReference>
<dbReference type="EMBL" id="SMMG02000003">
    <property type="protein sequence ID" value="KAA3479168.1"/>
    <property type="molecule type" value="Genomic_DNA"/>
</dbReference>
<name>A0A5B6WDF5_9ROSI</name>
<reference evidence="2" key="1">
    <citation type="submission" date="2019-08" db="EMBL/GenBank/DDBJ databases">
        <authorList>
            <person name="Liu F."/>
        </authorList>
    </citation>
    <scope>NUCLEOTIDE SEQUENCE [LARGE SCALE GENOMIC DNA]</scope>
    <source>
        <strain evidence="2">PA1801</strain>
        <tissue evidence="2">Leaf</tissue>
    </source>
</reference>
<protein>
    <submittedName>
        <fullName evidence="2">Intersectin-1-like</fullName>
    </submittedName>
</protein>
<comment type="caution">
    <text evidence="2">The sequence shown here is derived from an EMBL/GenBank/DDBJ whole genome shotgun (WGS) entry which is preliminary data.</text>
</comment>
<dbReference type="OrthoDB" id="999737at2759"/>